<organism evidence="2 3">
    <name type="scientific">Suillus luteus UH-Slu-Lm8-n1</name>
    <dbReference type="NCBI Taxonomy" id="930992"/>
    <lineage>
        <taxon>Eukaryota</taxon>
        <taxon>Fungi</taxon>
        <taxon>Dikarya</taxon>
        <taxon>Basidiomycota</taxon>
        <taxon>Agaricomycotina</taxon>
        <taxon>Agaricomycetes</taxon>
        <taxon>Agaricomycetidae</taxon>
        <taxon>Boletales</taxon>
        <taxon>Suillineae</taxon>
        <taxon>Suillaceae</taxon>
        <taxon>Suillus</taxon>
    </lineage>
</organism>
<keyword evidence="1" id="KW-0812">Transmembrane</keyword>
<gene>
    <name evidence="2" type="ORF">CY34DRAFT_800838</name>
</gene>
<feature type="transmembrane region" description="Helical" evidence="1">
    <location>
        <begin position="57"/>
        <end position="79"/>
    </location>
</feature>
<keyword evidence="3" id="KW-1185">Reference proteome</keyword>
<protein>
    <submittedName>
        <fullName evidence="2">Uncharacterized protein</fullName>
    </submittedName>
</protein>
<reference evidence="2 3" key="1">
    <citation type="submission" date="2014-04" db="EMBL/GenBank/DDBJ databases">
        <authorList>
            <consortium name="DOE Joint Genome Institute"/>
            <person name="Kuo A."/>
            <person name="Ruytinx J."/>
            <person name="Rineau F."/>
            <person name="Colpaert J."/>
            <person name="Kohler A."/>
            <person name="Nagy L.G."/>
            <person name="Floudas D."/>
            <person name="Copeland A."/>
            <person name="Barry K.W."/>
            <person name="Cichocki N."/>
            <person name="Veneault-Fourrey C."/>
            <person name="LaButti K."/>
            <person name="Lindquist E.A."/>
            <person name="Lipzen A."/>
            <person name="Lundell T."/>
            <person name="Morin E."/>
            <person name="Murat C."/>
            <person name="Sun H."/>
            <person name="Tunlid A."/>
            <person name="Henrissat B."/>
            <person name="Grigoriev I.V."/>
            <person name="Hibbett D.S."/>
            <person name="Martin F."/>
            <person name="Nordberg H.P."/>
            <person name="Cantor M.N."/>
            <person name="Hua S.X."/>
        </authorList>
    </citation>
    <scope>NUCLEOTIDE SEQUENCE [LARGE SCALE GENOMIC DNA]</scope>
    <source>
        <strain evidence="2 3">UH-Slu-Lm8-n1</strain>
    </source>
</reference>
<dbReference type="OrthoDB" id="2958007at2759"/>
<dbReference type="AlphaFoldDB" id="A0A0D0BSX5"/>
<reference evidence="3" key="2">
    <citation type="submission" date="2015-01" db="EMBL/GenBank/DDBJ databases">
        <title>Evolutionary Origins and Diversification of the Mycorrhizal Mutualists.</title>
        <authorList>
            <consortium name="DOE Joint Genome Institute"/>
            <consortium name="Mycorrhizal Genomics Consortium"/>
            <person name="Kohler A."/>
            <person name="Kuo A."/>
            <person name="Nagy L.G."/>
            <person name="Floudas D."/>
            <person name="Copeland A."/>
            <person name="Barry K.W."/>
            <person name="Cichocki N."/>
            <person name="Veneault-Fourrey C."/>
            <person name="LaButti K."/>
            <person name="Lindquist E.A."/>
            <person name="Lipzen A."/>
            <person name="Lundell T."/>
            <person name="Morin E."/>
            <person name="Murat C."/>
            <person name="Riley R."/>
            <person name="Ohm R."/>
            <person name="Sun H."/>
            <person name="Tunlid A."/>
            <person name="Henrissat B."/>
            <person name="Grigoriev I.V."/>
            <person name="Hibbett D.S."/>
            <person name="Martin F."/>
        </authorList>
    </citation>
    <scope>NUCLEOTIDE SEQUENCE [LARGE SCALE GENOMIC DNA]</scope>
    <source>
        <strain evidence="3">UH-Slu-Lm8-n1</strain>
    </source>
</reference>
<feature type="transmembrane region" description="Helical" evidence="1">
    <location>
        <begin position="14"/>
        <end position="36"/>
    </location>
</feature>
<proteinExistence type="predicted"/>
<name>A0A0D0BSX5_9AGAM</name>
<dbReference type="InParanoid" id="A0A0D0BSX5"/>
<evidence type="ECO:0000313" key="2">
    <source>
        <dbReference type="EMBL" id="KIK46128.1"/>
    </source>
</evidence>
<keyword evidence="1" id="KW-1133">Transmembrane helix</keyword>
<evidence type="ECO:0000313" key="3">
    <source>
        <dbReference type="Proteomes" id="UP000054485"/>
    </source>
</evidence>
<accession>A0A0D0BSX5</accession>
<keyword evidence="1" id="KW-0472">Membrane</keyword>
<sequence>NPGDCLFLGGRSGVFSYAALLLFELVLSCLMLFIRFSRYQHTVGLLQRTFFHDTMKYMICIMIMSSFSILLTMLTPGTWVPITNSPQVVIHSVLASRILFNLRESEERSRMQIDISEILVSSGTIRFAIP</sequence>
<evidence type="ECO:0000256" key="1">
    <source>
        <dbReference type="SAM" id="Phobius"/>
    </source>
</evidence>
<feature type="non-terminal residue" evidence="2">
    <location>
        <position position="130"/>
    </location>
</feature>
<dbReference type="EMBL" id="KN835163">
    <property type="protein sequence ID" value="KIK46128.1"/>
    <property type="molecule type" value="Genomic_DNA"/>
</dbReference>
<dbReference type="HOGENOM" id="CLU_1943269_0_0_1"/>
<dbReference type="Proteomes" id="UP000054485">
    <property type="component" value="Unassembled WGS sequence"/>
</dbReference>